<dbReference type="PROSITE" id="PS01129">
    <property type="entry name" value="PSI_RLU"/>
    <property type="match status" value="1"/>
</dbReference>
<dbReference type="GO" id="GO:0005739">
    <property type="term" value="C:mitochondrion"/>
    <property type="evidence" value="ECO:0007669"/>
    <property type="project" value="UniProtKB-SubCell"/>
</dbReference>
<evidence type="ECO:0000256" key="6">
    <source>
        <dbReference type="ARBA" id="ARBA00037513"/>
    </source>
</evidence>
<dbReference type="Pfam" id="PF00849">
    <property type="entry name" value="PseudoU_synth_2"/>
    <property type="match status" value="1"/>
</dbReference>
<dbReference type="EMBL" id="JAAAJA010000254">
    <property type="protein sequence ID" value="KAG0257537.1"/>
    <property type="molecule type" value="Genomic_DNA"/>
</dbReference>
<evidence type="ECO:0000313" key="15">
    <source>
        <dbReference type="Proteomes" id="UP000726737"/>
    </source>
</evidence>
<dbReference type="EC" id="5.4.99.43" evidence="7"/>
<evidence type="ECO:0000256" key="8">
    <source>
        <dbReference type="ARBA" id="ARBA00040626"/>
    </source>
</evidence>
<dbReference type="InterPro" id="IPR020103">
    <property type="entry name" value="PsdUridine_synth_cat_dom_sf"/>
</dbReference>
<evidence type="ECO:0000256" key="3">
    <source>
        <dbReference type="ARBA" id="ARBA00023128"/>
    </source>
</evidence>
<name>A0A9P6Q3V5_9FUNG</name>
<comment type="function">
    <text evidence="6">Pseudouridylate synthase responsible for the pseudouridine-2819 formation in mitochondrial 21S rRNA. May modulate the efficiency or the fidelity of the mitochondrial translation machinery.</text>
</comment>
<accession>A0A9P6Q3V5</accession>
<evidence type="ECO:0000313" key="14">
    <source>
        <dbReference type="EMBL" id="KAG0257537.1"/>
    </source>
</evidence>
<dbReference type="GO" id="GO:0160143">
    <property type="term" value="F:21S rRNA pseudouridine(2819) synthase activity"/>
    <property type="evidence" value="ECO:0007669"/>
    <property type="project" value="UniProtKB-EC"/>
</dbReference>
<evidence type="ECO:0000256" key="2">
    <source>
        <dbReference type="ARBA" id="ARBA00010876"/>
    </source>
</evidence>
<dbReference type="SUPFAM" id="SSF55120">
    <property type="entry name" value="Pseudouridine synthase"/>
    <property type="match status" value="1"/>
</dbReference>
<evidence type="ECO:0000256" key="5">
    <source>
        <dbReference type="ARBA" id="ARBA00036927"/>
    </source>
</evidence>
<comment type="similarity">
    <text evidence="2">Belongs to the pseudouridine synthase RluA family.</text>
</comment>
<dbReference type="GO" id="GO:0000455">
    <property type="term" value="P:enzyme-directed rRNA pseudouridine synthesis"/>
    <property type="evidence" value="ECO:0007669"/>
    <property type="project" value="TreeGrafter"/>
</dbReference>
<feature type="region of interest" description="Disordered" evidence="12">
    <location>
        <begin position="117"/>
        <end position="136"/>
    </location>
</feature>
<dbReference type="Proteomes" id="UP000726737">
    <property type="component" value="Unassembled WGS sequence"/>
</dbReference>
<comment type="subcellular location">
    <subcellularLocation>
        <location evidence="1">Mitochondrion</location>
    </subcellularLocation>
</comment>
<dbReference type="InterPro" id="IPR006224">
    <property type="entry name" value="PsdUridine_synth_RluA-like_CS"/>
</dbReference>
<dbReference type="Gene3D" id="3.30.2350.10">
    <property type="entry name" value="Pseudouridine synthase"/>
    <property type="match status" value="1"/>
</dbReference>
<comment type="catalytic activity">
    <reaction evidence="5">
        <text>uridine(2819) in 21S rRNA = pseudouridine(2819) in 21S rRNA</text>
        <dbReference type="Rhea" id="RHEA:42556"/>
        <dbReference type="Rhea" id="RHEA-COMP:10113"/>
        <dbReference type="Rhea" id="RHEA-COMP:10114"/>
        <dbReference type="ChEBI" id="CHEBI:65314"/>
        <dbReference type="ChEBI" id="CHEBI:65315"/>
        <dbReference type="EC" id="5.4.99.43"/>
    </reaction>
</comment>
<evidence type="ECO:0000256" key="12">
    <source>
        <dbReference type="SAM" id="MobiDB-lite"/>
    </source>
</evidence>
<evidence type="ECO:0000256" key="10">
    <source>
        <dbReference type="ARBA" id="ARBA00041978"/>
    </source>
</evidence>
<evidence type="ECO:0000256" key="4">
    <source>
        <dbReference type="ARBA" id="ARBA00023235"/>
    </source>
</evidence>
<organism evidence="14 15">
    <name type="scientific">Mortierella polycephala</name>
    <dbReference type="NCBI Taxonomy" id="41804"/>
    <lineage>
        <taxon>Eukaryota</taxon>
        <taxon>Fungi</taxon>
        <taxon>Fungi incertae sedis</taxon>
        <taxon>Mucoromycota</taxon>
        <taxon>Mortierellomycotina</taxon>
        <taxon>Mortierellomycetes</taxon>
        <taxon>Mortierellales</taxon>
        <taxon>Mortierellaceae</taxon>
        <taxon>Mortierella</taxon>
    </lineage>
</organism>
<dbReference type="AlphaFoldDB" id="A0A9P6Q3V5"/>
<feature type="compositionally biased region" description="Polar residues" evidence="12">
    <location>
        <begin position="330"/>
        <end position="339"/>
    </location>
</feature>
<evidence type="ECO:0000256" key="7">
    <source>
        <dbReference type="ARBA" id="ARBA00038947"/>
    </source>
</evidence>
<dbReference type="PANTHER" id="PTHR21600">
    <property type="entry name" value="MITOCHONDRIAL RNA PSEUDOURIDINE SYNTHASE"/>
    <property type="match status" value="1"/>
</dbReference>
<evidence type="ECO:0000256" key="1">
    <source>
        <dbReference type="ARBA" id="ARBA00004173"/>
    </source>
</evidence>
<evidence type="ECO:0000256" key="9">
    <source>
        <dbReference type="ARBA" id="ARBA00041561"/>
    </source>
</evidence>
<comment type="caution">
    <text evidence="14">The sequence shown here is derived from an EMBL/GenBank/DDBJ whole genome shotgun (WGS) entry which is preliminary data.</text>
</comment>
<reference evidence="14" key="1">
    <citation type="journal article" date="2020" name="Fungal Divers.">
        <title>Resolving the Mortierellaceae phylogeny through synthesis of multi-gene phylogenetics and phylogenomics.</title>
        <authorList>
            <person name="Vandepol N."/>
            <person name="Liber J."/>
            <person name="Desiro A."/>
            <person name="Na H."/>
            <person name="Kennedy M."/>
            <person name="Barry K."/>
            <person name="Grigoriev I.V."/>
            <person name="Miller A.N."/>
            <person name="O'Donnell K."/>
            <person name="Stajich J.E."/>
            <person name="Bonito G."/>
        </authorList>
    </citation>
    <scope>NUCLEOTIDE SEQUENCE</scope>
    <source>
        <strain evidence="14">KOD948</strain>
    </source>
</reference>
<feature type="domain" description="Pseudouridine synthase RsuA/RluA-like" evidence="13">
    <location>
        <begin position="176"/>
        <end position="283"/>
    </location>
</feature>
<protein>
    <recommendedName>
        <fullName evidence="8">21S rRNA pseudouridine(2819) synthase</fullName>
        <ecNumber evidence="7">5.4.99.43</ecNumber>
    </recommendedName>
    <alternativeName>
        <fullName evidence="10">Pseudouridine synthase 5</fullName>
    </alternativeName>
    <alternativeName>
        <fullName evidence="9">Pseudouridylate synthase PUS5</fullName>
    </alternativeName>
    <alternativeName>
        <fullName evidence="11">Uracil hydrolyase PUS5</fullName>
    </alternativeName>
</protein>
<dbReference type="PANTHER" id="PTHR21600:SF81">
    <property type="entry name" value="21S RRNA PSEUDOURIDINE(2819) SYNTHASE"/>
    <property type="match status" value="1"/>
</dbReference>
<evidence type="ECO:0000259" key="13">
    <source>
        <dbReference type="Pfam" id="PF00849"/>
    </source>
</evidence>
<dbReference type="OrthoDB" id="428658at2759"/>
<dbReference type="InterPro" id="IPR050188">
    <property type="entry name" value="RluA_PseudoU_synthase"/>
</dbReference>
<keyword evidence="3" id="KW-0496">Mitochondrion</keyword>
<sequence length="387" mass="42895">MPVGTQLKSIRHSNCSMEQTDTRSVLPVLNKQHRLSQEDEFPVVNNTMVNKWLRKRQVKLLVHSEVSTTDKAEDRVESRVENVIGANTREYKAKTVTSAATRTETGQIWRVRTVVEKGHSHQSGQDSKATARHGSAAGIKGSVDTSFPTSHSIGQSQTLKSLLPLKDWILYMDDRIVAINKPAGIAVQGGTGIETSVDSSLQVLQDAHGQKPRLVHRLDKTTSGVLILARTRKAAQELTNRFHDGTMHSKQDNTLTRKIEKKYIAIVGSNEPLLNTATDHLARLQVDMAVLTQGKQERIQILHQNNPLESAGALPANRPKAPAAGALCTSPKSPDSWRSQGWFKDDNDKNTADSLKDWDVSKNGALTIRARIPTDMAQEMHRLRLRV</sequence>
<evidence type="ECO:0000256" key="11">
    <source>
        <dbReference type="ARBA" id="ARBA00042700"/>
    </source>
</evidence>
<gene>
    <name evidence="14" type="ORF">BG011_003896</name>
</gene>
<keyword evidence="15" id="KW-1185">Reference proteome</keyword>
<keyword evidence="4" id="KW-0413">Isomerase</keyword>
<feature type="region of interest" description="Disordered" evidence="12">
    <location>
        <begin position="316"/>
        <end position="349"/>
    </location>
</feature>
<proteinExistence type="inferred from homology"/>
<dbReference type="InterPro" id="IPR006145">
    <property type="entry name" value="PsdUridine_synth_RsuA/RluA"/>
</dbReference>
<dbReference type="GO" id="GO:0003723">
    <property type="term" value="F:RNA binding"/>
    <property type="evidence" value="ECO:0007669"/>
    <property type="project" value="InterPro"/>
</dbReference>